<keyword evidence="4 6" id="KW-1133">Transmembrane helix</keyword>
<evidence type="ECO:0000256" key="5">
    <source>
        <dbReference type="ARBA" id="ARBA00023136"/>
    </source>
</evidence>
<comment type="subcellular location">
    <subcellularLocation>
        <location evidence="1">Cell membrane</location>
        <topology evidence="1">Multi-pass membrane protein</topology>
    </subcellularLocation>
</comment>
<keyword evidence="8" id="KW-1185">Reference proteome</keyword>
<dbReference type="GO" id="GO:0022857">
    <property type="term" value="F:transmembrane transporter activity"/>
    <property type="evidence" value="ECO:0007669"/>
    <property type="project" value="InterPro"/>
</dbReference>
<dbReference type="PANTHER" id="PTHR30561">
    <property type="entry name" value="SMR FAMILY PROTON-DEPENDENT DRUG EFFLUX TRANSPORTER SUGE"/>
    <property type="match status" value="1"/>
</dbReference>
<evidence type="ECO:0000256" key="4">
    <source>
        <dbReference type="ARBA" id="ARBA00022989"/>
    </source>
</evidence>
<dbReference type="GO" id="GO:0005886">
    <property type="term" value="C:plasma membrane"/>
    <property type="evidence" value="ECO:0007669"/>
    <property type="project" value="UniProtKB-SubCell"/>
</dbReference>
<dbReference type="InterPro" id="IPR037185">
    <property type="entry name" value="EmrE-like"/>
</dbReference>
<evidence type="ECO:0000256" key="1">
    <source>
        <dbReference type="ARBA" id="ARBA00004651"/>
    </source>
</evidence>
<evidence type="ECO:0000256" key="3">
    <source>
        <dbReference type="ARBA" id="ARBA00022692"/>
    </source>
</evidence>
<keyword evidence="2" id="KW-1003">Cell membrane</keyword>
<comment type="caution">
    <text evidence="7">The sequence shown here is derived from an EMBL/GenBank/DDBJ whole genome shotgun (WGS) entry which is preliminary data.</text>
</comment>
<name>A0A7Y9TL76_9BACT</name>
<reference evidence="7 8" key="1">
    <citation type="submission" date="2020-07" db="EMBL/GenBank/DDBJ databases">
        <title>Genomic Encyclopedia of Type Strains, Phase IV (KMG-V): Genome sequencing to study the core and pangenomes of soil and plant-associated prokaryotes.</title>
        <authorList>
            <person name="Whitman W."/>
        </authorList>
    </citation>
    <scope>NUCLEOTIDE SEQUENCE [LARGE SCALE GENOMIC DNA]</scope>
    <source>
        <strain evidence="7 8">X4EP2</strain>
    </source>
</reference>
<protein>
    <submittedName>
        <fullName evidence="7">Drug/metabolite transporter (DMT)-like permease</fullName>
    </submittedName>
</protein>
<feature type="transmembrane region" description="Helical" evidence="6">
    <location>
        <begin position="55"/>
        <end position="73"/>
    </location>
</feature>
<evidence type="ECO:0000313" key="8">
    <source>
        <dbReference type="Proteomes" id="UP000589520"/>
    </source>
</evidence>
<accession>A0A7Y9TL76</accession>
<proteinExistence type="predicted"/>
<organism evidence="7 8">
    <name type="scientific">Granulicella arctica</name>
    <dbReference type="NCBI Taxonomy" id="940613"/>
    <lineage>
        <taxon>Bacteria</taxon>
        <taxon>Pseudomonadati</taxon>
        <taxon>Acidobacteriota</taxon>
        <taxon>Terriglobia</taxon>
        <taxon>Terriglobales</taxon>
        <taxon>Acidobacteriaceae</taxon>
        <taxon>Granulicella</taxon>
    </lineage>
</organism>
<evidence type="ECO:0000256" key="6">
    <source>
        <dbReference type="SAM" id="Phobius"/>
    </source>
</evidence>
<dbReference type="Proteomes" id="UP000589520">
    <property type="component" value="Unassembled WGS sequence"/>
</dbReference>
<dbReference type="PANTHER" id="PTHR30561:SF9">
    <property type="entry name" value="4-AMINO-4-DEOXY-L-ARABINOSE-PHOSPHOUNDECAPRENOL FLIPPASE SUBUNIT ARNF-RELATED"/>
    <property type="match status" value="1"/>
</dbReference>
<dbReference type="SUPFAM" id="SSF103481">
    <property type="entry name" value="Multidrug resistance efflux transporter EmrE"/>
    <property type="match status" value="1"/>
</dbReference>
<evidence type="ECO:0000256" key="2">
    <source>
        <dbReference type="ARBA" id="ARBA00022475"/>
    </source>
</evidence>
<gene>
    <name evidence="7" type="ORF">HDF17_002192</name>
</gene>
<keyword evidence="5 6" id="KW-0472">Membrane</keyword>
<dbReference type="AlphaFoldDB" id="A0A7Y9TL76"/>
<feature type="transmembrane region" description="Helical" evidence="6">
    <location>
        <begin position="80"/>
        <end position="100"/>
    </location>
</feature>
<sequence length="137" mass="15071">MMKHTLTPQRYLILLCVMLTASVGDTMLAHGMTQVGSVSFHHLELLFVALKNPWVGVGILLLLGFFASYLTALSWADLTFVLPSTAFGYVVVALLARFWQHEHISVYRWLGIVLIVCGVGFVANGPSLTEHPTSPTE</sequence>
<dbReference type="InterPro" id="IPR000390">
    <property type="entry name" value="Small_drug/metabolite_transptr"/>
</dbReference>
<feature type="transmembrane region" description="Helical" evidence="6">
    <location>
        <begin position="106"/>
        <end position="123"/>
    </location>
</feature>
<dbReference type="EMBL" id="JACCCW010000002">
    <property type="protein sequence ID" value="NYF79872.1"/>
    <property type="molecule type" value="Genomic_DNA"/>
</dbReference>
<dbReference type="RefSeq" id="WP_348640852.1">
    <property type="nucleotide sequence ID" value="NZ_JACCCW010000002.1"/>
</dbReference>
<evidence type="ECO:0000313" key="7">
    <source>
        <dbReference type="EMBL" id="NYF79872.1"/>
    </source>
</evidence>
<keyword evidence="3 6" id="KW-0812">Transmembrane</keyword>
<dbReference type="Gene3D" id="1.10.3730.20">
    <property type="match status" value="1"/>
</dbReference>